<keyword evidence="28" id="KW-1185">Reference proteome</keyword>
<keyword evidence="9" id="KW-0430">Lectin</keyword>
<dbReference type="GO" id="GO:0031966">
    <property type="term" value="C:mitochondrial membrane"/>
    <property type="evidence" value="ECO:0007669"/>
    <property type="project" value="UniProtKB-SubCell"/>
</dbReference>
<evidence type="ECO:0000256" key="4">
    <source>
        <dbReference type="ARBA" id="ARBA00010983"/>
    </source>
</evidence>
<dbReference type="GO" id="GO:0005789">
    <property type="term" value="C:endoplasmic reticulum membrane"/>
    <property type="evidence" value="ECO:0007669"/>
    <property type="project" value="UniProtKB-SubCell"/>
</dbReference>
<comment type="function">
    <text evidence="22">Calcium-binding protein that interacts with newly synthesized monoglucosylated glycoproteins in the endoplasmic reticulum. It may act in assisting protein assembly and/or in the retention within the ER of unassembled protein subunits. It seems to play a major role in the quality control apparatus of the ER by the retention of incorrectly folded proteins. Associated with partial T-cell antigen receptor complexes that escape the ER of immature thymocytes, it may function as a signaling complex regulating thymocyte maturation. Additionally it may play a role in receptor-mediated endocytosis at the synapse.</text>
</comment>
<organism evidence="28 29">
    <name type="scientific">Parambassis ranga</name>
    <name type="common">Indian glassy fish</name>
    <dbReference type="NCBI Taxonomy" id="210632"/>
    <lineage>
        <taxon>Eukaryota</taxon>
        <taxon>Metazoa</taxon>
        <taxon>Chordata</taxon>
        <taxon>Craniata</taxon>
        <taxon>Vertebrata</taxon>
        <taxon>Euteleostomi</taxon>
        <taxon>Actinopterygii</taxon>
        <taxon>Neopterygii</taxon>
        <taxon>Teleostei</taxon>
        <taxon>Neoteleostei</taxon>
        <taxon>Acanthomorphata</taxon>
        <taxon>Ovalentaria</taxon>
        <taxon>Ambassidae</taxon>
        <taxon>Parambassis</taxon>
    </lineage>
</organism>
<evidence type="ECO:0000256" key="11">
    <source>
        <dbReference type="ARBA" id="ARBA00022824"/>
    </source>
</evidence>
<dbReference type="InterPro" id="IPR009033">
    <property type="entry name" value="Calreticulin/calnexin_P_dom_sf"/>
</dbReference>
<evidence type="ECO:0000256" key="18">
    <source>
        <dbReference type="ARBA" id="ARBA00023139"/>
    </source>
</evidence>
<evidence type="ECO:0000256" key="25">
    <source>
        <dbReference type="PIRSR" id="PIRSR601580-3"/>
    </source>
</evidence>
<feature type="compositionally biased region" description="Pro residues" evidence="27">
    <location>
        <begin position="67"/>
        <end position="76"/>
    </location>
</feature>
<dbReference type="Gene3D" id="2.60.120.200">
    <property type="match status" value="2"/>
</dbReference>
<keyword evidence="16" id="KW-0496">Mitochondrion</keyword>
<evidence type="ECO:0000256" key="12">
    <source>
        <dbReference type="ARBA" id="ARBA00022837"/>
    </source>
</evidence>
<keyword evidence="20 26" id="KW-0143">Chaperone</keyword>
<keyword evidence="18" id="KW-0564">Palmitate</keyword>
<dbReference type="GO" id="GO:0030246">
    <property type="term" value="F:carbohydrate binding"/>
    <property type="evidence" value="ECO:0007669"/>
    <property type="project" value="UniProtKB-KW"/>
</dbReference>
<proteinExistence type="inferred from homology"/>
<evidence type="ECO:0000256" key="10">
    <source>
        <dbReference type="ARBA" id="ARBA00022737"/>
    </source>
</evidence>
<keyword evidence="6 26" id="KW-0812">Transmembrane</keyword>
<keyword evidence="8 26" id="KW-0732">Signal</keyword>
<evidence type="ECO:0000256" key="2">
    <source>
        <dbReference type="ARBA" id="ARBA00004573"/>
    </source>
</evidence>
<evidence type="ECO:0000256" key="16">
    <source>
        <dbReference type="ARBA" id="ARBA00023128"/>
    </source>
</evidence>
<evidence type="ECO:0000256" key="27">
    <source>
        <dbReference type="SAM" id="MobiDB-lite"/>
    </source>
</evidence>
<feature type="compositionally biased region" description="Acidic residues" evidence="27">
    <location>
        <begin position="51"/>
        <end position="62"/>
    </location>
</feature>
<dbReference type="GeneID" id="114442124"/>
<dbReference type="PROSITE" id="PS00804">
    <property type="entry name" value="CALRETICULIN_2"/>
    <property type="match status" value="1"/>
</dbReference>
<dbReference type="SUPFAM" id="SSF63887">
    <property type="entry name" value="P-domain of calnexin/calreticulin"/>
    <property type="match status" value="1"/>
</dbReference>
<dbReference type="RefSeq" id="XP_028271205.1">
    <property type="nucleotide sequence ID" value="XM_028415404.1"/>
</dbReference>
<dbReference type="OrthoDB" id="1938156at2759"/>
<dbReference type="PRINTS" id="PR00626">
    <property type="entry name" value="CALRETICULIN"/>
</dbReference>
<gene>
    <name evidence="29 30" type="primary">canx</name>
</gene>
<dbReference type="PANTHER" id="PTHR11073:SF11">
    <property type="entry name" value="CALNEXIN"/>
    <property type="match status" value="1"/>
</dbReference>
<evidence type="ECO:0000256" key="20">
    <source>
        <dbReference type="ARBA" id="ARBA00023186"/>
    </source>
</evidence>
<feature type="region of interest" description="Disordered" evidence="27">
    <location>
        <begin position="51"/>
        <end position="76"/>
    </location>
</feature>
<comment type="subcellular location">
    <subcellularLocation>
        <location evidence="1">Endoplasmic reticulum membrane</location>
        <topology evidence="1">Single-pass type I membrane protein</topology>
    </subcellularLocation>
    <subcellularLocation>
        <location evidence="2">Melanosome membrane</location>
        <topology evidence="2">Single-pass type I membrane protein</topology>
    </subcellularLocation>
    <subcellularLocation>
        <location evidence="3">Mitochondrion membrane</location>
        <topology evidence="3">Single-pass type I membrane protein</topology>
    </subcellularLocation>
</comment>
<sequence>MDQRVGLFFLLAAGLLCLALVPVSRAEDVVEDGLDDDVDVEDELDLGLAGAEEEEEELEGDVQAEAPPTPKTPPTPKVIYKAPEPMGEHFFAEAFDRGTLDGWVLSSAKKEDADEDIAKYDGLWAVEEMKDSKLPGDKGLVLKSRAKHHAISGLLLRPFTFDTQPLIIQYEVNFQSGIDCGGAYVKLLTQTPELNLDQFVDKTPYTIMFGPDKCGEDYKLHFIFRHKNPKTGEYEEKHAKKPDADLRTYFTDKKTHLYTLGKTHRRTLPLMKAEVCGGNPSSSPSVVNPDNSFEVLVDQTVVNSGNLLTDVTPPVNPPAEIEDPDDHKPEDWDERPKIQDPDAVKPEDWDEDAPAQVPDEDAVKPDGWLDDEPEYIGDPDAVKPEDWDEDMDGEWEAPQIPNPACETAPGCGTWKRPMIDNPNYKGKWKSPMIDNPNYQGVWKPRKIPNPAYFEDLHPFRMTPFSAVGLELWSMTNDIFFDNFFITNDRNTAERWANDGWGLKKAAEGAAEPGLAAQMLSAAEERPWLWVVYVLTVALPVVLIVVFCCTGKKKGAASPAEYKKTDEPQPDVKEEEEEEEAAEAEKSSAAAEKSDGEEGAAAREEEDAEKEEEQEEATADEKLEEDVLRRSPRNRKVRKD</sequence>
<evidence type="ECO:0000256" key="8">
    <source>
        <dbReference type="ARBA" id="ARBA00022729"/>
    </source>
</evidence>
<evidence type="ECO:0000256" key="21">
    <source>
        <dbReference type="ARBA" id="ARBA00023288"/>
    </source>
</evidence>
<evidence type="ECO:0000256" key="7">
    <source>
        <dbReference type="ARBA" id="ARBA00022723"/>
    </source>
</evidence>
<feature type="compositionally biased region" description="Basic and acidic residues" evidence="27">
    <location>
        <begin position="560"/>
        <end position="571"/>
    </location>
</feature>
<evidence type="ECO:0000256" key="26">
    <source>
        <dbReference type="RuleBase" id="RU362126"/>
    </source>
</evidence>
<feature type="disulfide bond" evidence="25">
    <location>
        <begin position="180"/>
        <end position="214"/>
    </location>
</feature>
<evidence type="ECO:0000256" key="14">
    <source>
        <dbReference type="ARBA" id="ARBA00022989"/>
    </source>
</evidence>
<feature type="compositionally biased region" description="Basic and acidic residues" evidence="27">
    <location>
        <begin position="618"/>
        <end position="628"/>
    </location>
</feature>
<dbReference type="FunFam" id="2.60.120.200:FF:000011">
    <property type="entry name" value="Probable calnexin"/>
    <property type="match status" value="1"/>
</dbReference>
<comment type="function">
    <text evidence="24">Calcium-binding protein that interacts with newly synthesized monoglucosylated glycoproteins in the endoplasmic reticulum. It may act in assisting protein assembly and/or in the retention within the ER of unassembled protein subunits. It seems to play a major role in the quality control apparatus of the ER by the retention of incorrectly folded proteins. Required for embryogenesis and larval development under heat and ER stress conditions. May be important for germ cell development. Involved in neuronal necrotic cell death.</text>
</comment>
<feature type="signal peptide" evidence="26">
    <location>
        <begin position="1"/>
        <end position="26"/>
    </location>
</feature>
<keyword evidence="13" id="KW-0832">Ubl conjugation</keyword>
<feature type="compositionally biased region" description="Basic residues" evidence="27">
    <location>
        <begin position="629"/>
        <end position="639"/>
    </location>
</feature>
<dbReference type="PANTHER" id="PTHR11073">
    <property type="entry name" value="CALRETICULIN AND CALNEXIN"/>
    <property type="match status" value="1"/>
</dbReference>
<evidence type="ECO:0000313" key="30">
    <source>
        <dbReference type="RefSeq" id="XP_028271206.1"/>
    </source>
</evidence>
<dbReference type="AlphaFoldDB" id="A0A6P7J3U0"/>
<keyword evidence="17 26" id="KW-0472">Membrane</keyword>
<dbReference type="GO" id="GO:0036503">
    <property type="term" value="P:ERAD pathway"/>
    <property type="evidence" value="ECO:0007669"/>
    <property type="project" value="TreeGrafter"/>
</dbReference>
<dbReference type="InterPro" id="IPR013320">
    <property type="entry name" value="ConA-like_dom_sf"/>
</dbReference>
<evidence type="ECO:0000256" key="6">
    <source>
        <dbReference type="ARBA" id="ARBA00022692"/>
    </source>
</evidence>
<protein>
    <recommendedName>
        <fullName evidence="23">Calnexin</fullName>
    </recommendedName>
</protein>
<evidence type="ECO:0000256" key="15">
    <source>
        <dbReference type="ARBA" id="ARBA00022990"/>
    </source>
</evidence>
<comment type="similarity">
    <text evidence="4 26">Belongs to the calreticulin family.</text>
</comment>
<feature type="compositionally biased region" description="Basic and acidic residues" evidence="27">
    <location>
        <begin position="591"/>
        <end position="602"/>
    </location>
</feature>
<evidence type="ECO:0000256" key="17">
    <source>
        <dbReference type="ARBA" id="ARBA00023136"/>
    </source>
</evidence>
<dbReference type="InterPro" id="IPR018124">
    <property type="entry name" value="Calret/calnex_CS"/>
</dbReference>
<keyword evidence="19 25" id="KW-1015">Disulfide bond</keyword>
<feature type="region of interest" description="Disordered" evidence="27">
    <location>
        <begin position="305"/>
        <end position="413"/>
    </location>
</feature>
<dbReference type="FunFam" id="2.10.250.10:FF:000001">
    <property type="entry name" value="Calnexin homolog"/>
    <property type="match status" value="1"/>
</dbReference>
<keyword evidence="11 26" id="KW-0256">Endoplasmic reticulum</keyword>
<accession>A0A6P7J3U0</accession>
<feature type="compositionally biased region" description="Acidic residues" evidence="27">
    <location>
        <begin position="572"/>
        <end position="581"/>
    </location>
</feature>
<dbReference type="Gene3D" id="2.10.250.10">
    <property type="entry name" value="Calreticulin/calnexin, P domain"/>
    <property type="match status" value="1"/>
</dbReference>
<feature type="region of interest" description="Disordered" evidence="27">
    <location>
        <begin position="556"/>
        <end position="639"/>
    </location>
</feature>
<dbReference type="InterPro" id="IPR001580">
    <property type="entry name" value="Calret/calnex"/>
</dbReference>
<dbReference type="RefSeq" id="XP_028271206.1">
    <property type="nucleotide sequence ID" value="XM_028415405.1"/>
</dbReference>
<keyword evidence="21" id="KW-0449">Lipoprotein</keyword>
<feature type="transmembrane region" description="Helical" evidence="26">
    <location>
        <begin position="527"/>
        <end position="548"/>
    </location>
</feature>
<dbReference type="Pfam" id="PF00262">
    <property type="entry name" value="Calreticulin"/>
    <property type="match status" value="2"/>
</dbReference>
<evidence type="ECO:0000256" key="19">
    <source>
        <dbReference type="ARBA" id="ARBA00023157"/>
    </source>
</evidence>
<evidence type="ECO:0000256" key="23">
    <source>
        <dbReference type="ARBA" id="ARBA00040224"/>
    </source>
</evidence>
<evidence type="ECO:0000313" key="29">
    <source>
        <dbReference type="RefSeq" id="XP_028271205.1"/>
    </source>
</evidence>
<dbReference type="Proteomes" id="UP000515145">
    <property type="component" value="Chromosome 10"/>
</dbReference>
<feature type="compositionally biased region" description="Acidic residues" evidence="27">
    <location>
        <begin position="368"/>
        <end position="377"/>
    </location>
</feature>
<dbReference type="GO" id="GO:0005509">
    <property type="term" value="F:calcium ion binding"/>
    <property type="evidence" value="ECO:0007669"/>
    <property type="project" value="InterPro"/>
</dbReference>
<evidence type="ECO:0000256" key="3">
    <source>
        <dbReference type="ARBA" id="ARBA00004583"/>
    </source>
</evidence>
<dbReference type="PROSITE" id="PS00805">
    <property type="entry name" value="CALRETICULIN_REPEAT"/>
    <property type="match status" value="1"/>
</dbReference>
<evidence type="ECO:0000256" key="1">
    <source>
        <dbReference type="ARBA" id="ARBA00004115"/>
    </source>
</evidence>
<keyword evidence="10" id="KW-0677">Repeat</keyword>
<evidence type="ECO:0000313" key="28">
    <source>
        <dbReference type="Proteomes" id="UP000515145"/>
    </source>
</evidence>
<evidence type="ECO:0000256" key="24">
    <source>
        <dbReference type="ARBA" id="ARBA00053392"/>
    </source>
</evidence>
<evidence type="ECO:0000256" key="9">
    <source>
        <dbReference type="ARBA" id="ARBA00022734"/>
    </source>
</evidence>
<evidence type="ECO:0000256" key="13">
    <source>
        <dbReference type="ARBA" id="ARBA00022843"/>
    </source>
</evidence>
<dbReference type="SUPFAM" id="SSF49899">
    <property type="entry name" value="Concanavalin A-like lectins/glucanases"/>
    <property type="match status" value="2"/>
</dbReference>
<keyword evidence="15" id="KW-0007">Acetylation</keyword>
<feature type="chain" id="PRO_5044518999" description="Calnexin" evidence="26">
    <location>
        <begin position="27"/>
        <end position="639"/>
    </location>
</feature>
<evidence type="ECO:0000256" key="5">
    <source>
        <dbReference type="ARBA" id="ARBA00022553"/>
    </source>
</evidence>
<dbReference type="CTD" id="821"/>
<reference evidence="29 30" key="1">
    <citation type="submission" date="2025-04" db="UniProtKB">
        <authorList>
            <consortium name="RefSeq"/>
        </authorList>
    </citation>
    <scope>IDENTIFICATION</scope>
</reference>
<feature type="compositionally biased region" description="Acidic residues" evidence="27">
    <location>
        <begin position="386"/>
        <end position="395"/>
    </location>
</feature>
<dbReference type="GO" id="GO:0051082">
    <property type="term" value="F:unfolded protein binding"/>
    <property type="evidence" value="ECO:0007669"/>
    <property type="project" value="InterPro"/>
</dbReference>
<name>A0A6P7J3U0_9TELE</name>
<dbReference type="GO" id="GO:0033162">
    <property type="term" value="C:melanosome membrane"/>
    <property type="evidence" value="ECO:0007669"/>
    <property type="project" value="UniProtKB-SubCell"/>
</dbReference>
<keyword evidence="14 26" id="KW-1133">Transmembrane helix</keyword>
<feature type="compositionally biased region" description="Basic and acidic residues" evidence="27">
    <location>
        <begin position="325"/>
        <end position="347"/>
    </location>
</feature>
<feature type="compositionally biased region" description="Acidic residues" evidence="27">
    <location>
        <begin position="603"/>
        <end position="617"/>
    </location>
</feature>
<keyword evidence="7" id="KW-0479">Metal-binding</keyword>
<keyword evidence="12" id="KW-0106">Calcium</keyword>
<keyword evidence="5" id="KW-0597">Phosphoprotein</keyword>
<evidence type="ECO:0000256" key="22">
    <source>
        <dbReference type="ARBA" id="ARBA00037453"/>
    </source>
</evidence>
<dbReference type="GO" id="GO:0006457">
    <property type="term" value="P:protein folding"/>
    <property type="evidence" value="ECO:0007669"/>
    <property type="project" value="InterPro"/>
</dbReference>